<dbReference type="GO" id="GO:0006121">
    <property type="term" value="P:mitochondrial electron transport, succinate to ubiquinone"/>
    <property type="evidence" value="ECO:0007669"/>
    <property type="project" value="TreeGrafter"/>
</dbReference>
<evidence type="ECO:0000313" key="9">
    <source>
        <dbReference type="Proteomes" id="UP000037904"/>
    </source>
</evidence>
<dbReference type="Proteomes" id="UP000037904">
    <property type="component" value="Unassembled WGS sequence"/>
</dbReference>
<dbReference type="GO" id="GO:0046872">
    <property type="term" value="F:metal ion binding"/>
    <property type="evidence" value="ECO:0007669"/>
    <property type="project" value="UniProtKB-KW"/>
</dbReference>
<dbReference type="GO" id="GO:0006099">
    <property type="term" value="P:tricarboxylic acid cycle"/>
    <property type="evidence" value="ECO:0007669"/>
    <property type="project" value="InterPro"/>
</dbReference>
<dbReference type="OrthoDB" id="588261at2759"/>
<dbReference type="Pfam" id="PF01127">
    <property type="entry name" value="Sdh_cyt"/>
    <property type="match status" value="1"/>
</dbReference>
<accession>A0A0N1J2U3</accession>
<keyword evidence="9" id="KW-1185">Reference proteome</keyword>
<comment type="caution">
    <text evidence="8">The sequence shown here is derived from an EMBL/GenBank/DDBJ whole genome shotgun (WGS) entry which is preliminary data.</text>
</comment>
<dbReference type="GO" id="GO:0005739">
    <property type="term" value="C:mitochondrion"/>
    <property type="evidence" value="ECO:0007669"/>
    <property type="project" value="GOC"/>
</dbReference>
<dbReference type="AlphaFoldDB" id="A0A0N1J2U3"/>
<evidence type="ECO:0000256" key="3">
    <source>
        <dbReference type="ARBA" id="ARBA00022692"/>
    </source>
</evidence>
<dbReference type="PANTHER" id="PTHR10978">
    <property type="entry name" value="SUCCINATE DEHYDROGENASE CYTOCHROME B560 SUBUNIT"/>
    <property type="match status" value="1"/>
</dbReference>
<evidence type="ECO:0000256" key="6">
    <source>
        <dbReference type="ARBA" id="ARBA00023004"/>
    </source>
</evidence>
<dbReference type="InterPro" id="IPR034804">
    <property type="entry name" value="SQR/QFR_C/D"/>
</dbReference>
<comment type="subcellular location">
    <subcellularLocation>
        <location evidence="1">Membrane</location>
    </subcellularLocation>
</comment>
<keyword evidence="6" id="KW-0408">Iron</keyword>
<evidence type="ECO:0000256" key="7">
    <source>
        <dbReference type="ARBA" id="ARBA00023136"/>
    </source>
</evidence>
<keyword evidence="7" id="KW-0472">Membrane</keyword>
<proteinExistence type="predicted"/>
<evidence type="ECO:0000313" key="8">
    <source>
        <dbReference type="EMBL" id="KPA42785.1"/>
    </source>
</evidence>
<sequence length="188" mass="19780">MLGQRVGVNALRSGAAKPFFAQNISKSALAAGISTSSPNRATTGSVKVSQEDGHQILVNQRLNRPVSPHLAIYKLEQTWFGSSAWNRITGSTLSVTLYGFSIAYLAAPVVGLHLESLSIASFVAGLPLAVKGGLKFTLGFPFVYHSISGVKHLLYDAGKGFAKSTIVSADKYVWAASVLGAIGLVAFL</sequence>
<keyword evidence="4" id="KW-0479">Metal-binding</keyword>
<dbReference type="Gene3D" id="1.20.1300.10">
    <property type="entry name" value="Fumarate reductase/succinate dehydrogenase, transmembrane subunit"/>
    <property type="match status" value="1"/>
</dbReference>
<evidence type="ECO:0000256" key="5">
    <source>
        <dbReference type="ARBA" id="ARBA00022989"/>
    </source>
</evidence>
<evidence type="ECO:0000256" key="1">
    <source>
        <dbReference type="ARBA" id="ARBA00004370"/>
    </source>
</evidence>
<evidence type="ECO:0000256" key="2">
    <source>
        <dbReference type="ARBA" id="ARBA00022617"/>
    </source>
</evidence>
<dbReference type="SUPFAM" id="SSF81343">
    <property type="entry name" value="Fumarate reductase respiratory complex transmembrane subunits"/>
    <property type="match status" value="1"/>
</dbReference>
<reference evidence="8 9" key="1">
    <citation type="submission" date="2015-04" db="EMBL/GenBank/DDBJ databases">
        <title>The draft genome sequence of Fusarium langsethiae, a T-2/HT-2 mycotoxin producer.</title>
        <authorList>
            <person name="Lysoe E."/>
            <person name="Divon H.H."/>
            <person name="Terzi V."/>
            <person name="Orru L."/>
            <person name="Lamontanara A."/>
            <person name="Kolseth A.-K."/>
            <person name="Frandsen R.J."/>
            <person name="Nielsen K."/>
            <person name="Thrane U."/>
        </authorList>
    </citation>
    <scope>NUCLEOTIDE SEQUENCE [LARGE SCALE GENOMIC DNA]</scope>
    <source>
        <strain evidence="8 9">Fl201059</strain>
    </source>
</reference>
<protein>
    <submittedName>
        <fullName evidence="8">Mitochondrial succinate dehydrogenase subunit</fullName>
    </submittedName>
</protein>
<dbReference type="GO" id="GO:0016020">
    <property type="term" value="C:membrane"/>
    <property type="evidence" value="ECO:0007669"/>
    <property type="project" value="UniProtKB-SubCell"/>
</dbReference>
<organism evidence="8 9">
    <name type="scientific">Fusarium langsethiae</name>
    <dbReference type="NCBI Taxonomy" id="179993"/>
    <lineage>
        <taxon>Eukaryota</taxon>
        <taxon>Fungi</taxon>
        <taxon>Dikarya</taxon>
        <taxon>Ascomycota</taxon>
        <taxon>Pezizomycotina</taxon>
        <taxon>Sordariomycetes</taxon>
        <taxon>Hypocreomycetidae</taxon>
        <taxon>Hypocreales</taxon>
        <taxon>Nectriaceae</taxon>
        <taxon>Fusarium</taxon>
    </lineage>
</organism>
<keyword evidence="5" id="KW-1133">Transmembrane helix</keyword>
<dbReference type="EMBL" id="JXCE01000056">
    <property type="protein sequence ID" value="KPA42785.1"/>
    <property type="molecule type" value="Genomic_DNA"/>
</dbReference>
<keyword evidence="3" id="KW-0812">Transmembrane</keyword>
<dbReference type="CDD" id="cd03499">
    <property type="entry name" value="SQR_TypeC_SdhC"/>
    <property type="match status" value="1"/>
</dbReference>
<gene>
    <name evidence="8" type="ORF">FLAG1_04328</name>
</gene>
<dbReference type="SMR" id="A0A0N1J2U3"/>
<dbReference type="InterPro" id="IPR014314">
    <property type="entry name" value="Succ_DH_cytb556"/>
</dbReference>
<keyword evidence="2" id="KW-0349">Heme</keyword>
<dbReference type="GO" id="GO:0009055">
    <property type="term" value="F:electron transfer activity"/>
    <property type="evidence" value="ECO:0007669"/>
    <property type="project" value="InterPro"/>
</dbReference>
<dbReference type="InterPro" id="IPR000701">
    <property type="entry name" value="SuccDH_FuR_B_TM-su"/>
</dbReference>
<dbReference type="PANTHER" id="PTHR10978:SF5">
    <property type="entry name" value="SUCCINATE DEHYDROGENASE CYTOCHROME B560 SUBUNIT, MITOCHONDRIAL"/>
    <property type="match status" value="1"/>
</dbReference>
<name>A0A0N1J2U3_FUSLA</name>
<evidence type="ECO:0000256" key="4">
    <source>
        <dbReference type="ARBA" id="ARBA00022723"/>
    </source>
</evidence>